<protein>
    <submittedName>
        <fullName evidence="1">HAD-IA family hydrolase</fullName>
    </submittedName>
</protein>
<dbReference type="Gene3D" id="3.40.50.1000">
    <property type="entry name" value="HAD superfamily/HAD-like"/>
    <property type="match status" value="1"/>
</dbReference>
<dbReference type="PANTHER" id="PTHR43481">
    <property type="entry name" value="FRUCTOSE-1-PHOSPHATE PHOSPHATASE"/>
    <property type="match status" value="1"/>
</dbReference>
<sequence length="226" mass="23703">MTTIIAQATDDGVHRGAGSGWTVRAVLFDLDGTLVDSTAAIERHTVRWAERVGVAAGPVLALSHGRKDAEFIPLVAPWADAATELDWLHRLSVEDTEGVTALPGARELLTALAAHHWAVVTSAAREVALSRLRAARLPVPTHLVCAEDVQRGKPDPEGFLRGADLVGTPPGECLVVEDSVAGVRAGQDAGMAVLAVGEAAKATPGGLHLSGVRVRRLPDGRLRLAR</sequence>
<organism evidence="1 2">
    <name type="scientific">Streptomyces filamentosus</name>
    <name type="common">Streptomyces roseosporus</name>
    <dbReference type="NCBI Taxonomy" id="67294"/>
    <lineage>
        <taxon>Bacteria</taxon>
        <taxon>Bacillati</taxon>
        <taxon>Actinomycetota</taxon>
        <taxon>Actinomycetes</taxon>
        <taxon>Kitasatosporales</taxon>
        <taxon>Streptomycetaceae</taxon>
        <taxon>Streptomyces</taxon>
    </lineage>
</organism>
<dbReference type="InterPro" id="IPR006439">
    <property type="entry name" value="HAD-SF_hydro_IA"/>
</dbReference>
<evidence type="ECO:0000313" key="1">
    <source>
        <dbReference type="EMBL" id="USC46872.1"/>
    </source>
</evidence>
<dbReference type="SUPFAM" id="SSF56784">
    <property type="entry name" value="HAD-like"/>
    <property type="match status" value="1"/>
</dbReference>
<dbReference type="SFLD" id="SFLDS00003">
    <property type="entry name" value="Haloacid_Dehalogenase"/>
    <property type="match status" value="1"/>
</dbReference>
<name>A0ABY4UV29_STRFL</name>
<dbReference type="SFLD" id="SFLDG01129">
    <property type="entry name" value="C1.5:_HAD__Beta-PGM__Phosphata"/>
    <property type="match status" value="1"/>
</dbReference>
<dbReference type="Pfam" id="PF00702">
    <property type="entry name" value="Hydrolase"/>
    <property type="match status" value="1"/>
</dbReference>
<dbReference type="InterPro" id="IPR023214">
    <property type="entry name" value="HAD_sf"/>
</dbReference>
<accession>A0ABY4UV29</accession>
<dbReference type="PANTHER" id="PTHR43481:SF4">
    <property type="entry name" value="GLYCEROL-1-PHOSPHATE PHOSPHOHYDROLASE 1-RELATED"/>
    <property type="match status" value="1"/>
</dbReference>
<dbReference type="RefSeq" id="WP_006127726.1">
    <property type="nucleotide sequence ID" value="NZ_CP098609.1"/>
</dbReference>
<dbReference type="InterPro" id="IPR036412">
    <property type="entry name" value="HAD-like_sf"/>
</dbReference>
<dbReference type="EMBL" id="CP098609">
    <property type="protein sequence ID" value="USC46872.1"/>
    <property type="molecule type" value="Genomic_DNA"/>
</dbReference>
<proteinExistence type="predicted"/>
<keyword evidence="2" id="KW-1185">Reference proteome</keyword>
<evidence type="ECO:0000313" key="2">
    <source>
        <dbReference type="Proteomes" id="UP001056079"/>
    </source>
</evidence>
<dbReference type="GO" id="GO:0016787">
    <property type="term" value="F:hydrolase activity"/>
    <property type="evidence" value="ECO:0007669"/>
    <property type="project" value="UniProtKB-KW"/>
</dbReference>
<gene>
    <name evidence="1" type="ORF">K7395_09040</name>
</gene>
<keyword evidence="1" id="KW-0378">Hydrolase</keyword>
<dbReference type="Proteomes" id="UP001056079">
    <property type="component" value="Chromosome"/>
</dbReference>
<dbReference type="InterPro" id="IPR051806">
    <property type="entry name" value="HAD-like_SPP"/>
</dbReference>
<dbReference type="Gene3D" id="1.10.150.240">
    <property type="entry name" value="Putative phosphatase, domain 2"/>
    <property type="match status" value="1"/>
</dbReference>
<dbReference type="NCBIfam" id="TIGR01509">
    <property type="entry name" value="HAD-SF-IA-v3"/>
    <property type="match status" value="1"/>
</dbReference>
<reference evidence="1" key="1">
    <citation type="submission" date="2021-08" db="EMBL/GenBank/DDBJ databases">
        <title>DNA methylation of m4C regulates biosynthesis of daptomycin in Streptomyces roseosporus L30.</title>
        <authorList>
            <person name="Fang J.-L."/>
        </authorList>
    </citation>
    <scope>NUCLEOTIDE SEQUENCE</scope>
    <source>
        <strain evidence="1">L30</strain>
    </source>
</reference>
<dbReference type="InterPro" id="IPR023198">
    <property type="entry name" value="PGP-like_dom2"/>
</dbReference>
<dbReference type="PRINTS" id="PR00413">
    <property type="entry name" value="HADHALOGNASE"/>
</dbReference>